<dbReference type="SUPFAM" id="SSF49785">
    <property type="entry name" value="Galactose-binding domain-like"/>
    <property type="match status" value="1"/>
</dbReference>
<evidence type="ECO:0000313" key="4">
    <source>
        <dbReference type="Proteomes" id="UP000054321"/>
    </source>
</evidence>
<dbReference type="GO" id="GO:0008239">
    <property type="term" value="F:dipeptidyl-peptidase activity"/>
    <property type="evidence" value="ECO:0007669"/>
    <property type="project" value="InterPro"/>
</dbReference>
<keyword evidence="1" id="KW-0378">Hydrolase</keyword>
<dbReference type="STRING" id="913774.A0A0C3GMJ2"/>
<name>A0A0C3GMJ2_OIDMZ</name>
<evidence type="ECO:0000313" key="3">
    <source>
        <dbReference type="EMBL" id="KIM97335.1"/>
    </source>
</evidence>
<dbReference type="InterPro" id="IPR050585">
    <property type="entry name" value="Xaa-Pro_dipeptidyl-ppase/CocE"/>
</dbReference>
<dbReference type="Gene3D" id="1.10.3020.20">
    <property type="match status" value="1"/>
</dbReference>
<organism evidence="3 4">
    <name type="scientific">Oidiodendron maius (strain Zn)</name>
    <dbReference type="NCBI Taxonomy" id="913774"/>
    <lineage>
        <taxon>Eukaryota</taxon>
        <taxon>Fungi</taxon>
        <taxon>Dikarya</taxon>
        <taxon>Ascomycota</taxon>
        <taxon>Pezizomycotina</taxon>
        <taxon>Leotiomycetes</taxon>
        <taxon>Leotiomycetes incertae sedis</taxon>
        <taxon>Myxotrichaceae</taxon>
        <taxon>Oidiodendron</taxon>
    </lineage>
</organism>
<gene>
    <name evidence="3" type="ORF">OIDMADRAFT_130628</name>
</gene>
<dbReference type="EMBL" id="KN832882">
    <property type="protein sequence ID" value="KIM97335.1"/>
    <property type="molecule type" value="Genomic_DNA"/>
</dbReference>
<dbReference type="OrthoDB" id="416441at2759"/>
<dbReference type="Gene3D" id="3.40.50.1820">
    <property type="entry name" value="alpha/beta hydrolase"/>
    <property type="match status" value="1"/>
</dbReference>
<evidence type="ECO:0000256" key="1">
    <source>
        <dbReference type="ARBA" id="ARBA00022801"/>
    </source>
</evidence>
<dbReference type="InterPro" id="IPR013736">
    <property type="entry name" value="Xaa-Pro_dipept_C"/>
</dbReference>
<dbReference type="SMART" id="SM00939">
    <property type="entry name" value="PepX_C"/>
    <property type="match status" value="1"/>
</dbReference>
<reference evidence="3 4" key="1">
    <citation type="submission" date="2014-04" db="EMBL/GenBank/DDBJ databases">
        <authorList>
            <consortium name="DOE Joint Genome Institute"/>
            <person name="Kuo A."/>
            <person name="Martino E."/>
            <person name="Perotto S."/>
            <person name="Kohler A."/>
            <person name="Nagy L.G."/>
            <person name="Floudas D."/>
            <person name="Copeland A."/>
            <person name="Barry K.W."/>
            <person name="Cichocki N."/>
            <person name="Veneault-Fourrey C."/>
            <person name="LaButti K."/>
            <person name="Lindquist E.A."/>
            <person name="Lipzen A."/>
            <person name="Lundell T."/>
            <person name="Morin E."/>
            <person name="Murat C."/>
            <person name="Sun H."/>
            <person name="Tunlid A."/>
            <person name="Henrissat B."/>
            <person name="Grigoriev I.V."/>
            <person name="Hibbett D.S."/>
            <person name="Martin F."/>
            <person name="Nordberg H.P."/>
            <person name="Cantor M.N."/>
            <person name="Hua S.X."/>
        </authorList>
    </citation>
    <scope>NUCLEOTIDE SEQUENCE [LARGE SCALE GENOMIC DNA]</scope>
    <source>
        <strain evidence="3 4">Zn</strain>
    </source>
</reference>
<dbReference type="InterPro" id="IPR029058">
    <property type="entry name" value="AB_hydrolase_fold"/>
</dbReference>
<feature type="domain" description="Xaa-Pro dipeptidyl-peptidase C-terminal" evidence="2">
    <location>
        <begin position="333"/>
        <end position="603"/>
    </location>
</feature>
<dbReference type="InterPro" id="IPR000383">
    <property type="entry name" value="Xaa-Pro-like_dom"/>
</dbReference>
<sequence length="608" mass="69106">MTESNIIRDIQEIHRDEENCLVFRKNVSIPLRNSSLPVRCNVYLPLSTEDGNKFPVLVTYGPYGKDIPYDKFFSGSFNEVNPEHRSKYSAWETPDPVYWTARGYIILRADERGLGQSPGFLDTMSRGTSECFFDVVEWAAEQKWSTGKVGLLGISYYAGSQWRVAARRPKGLAAIIPWEGMSDYYRDRCRHGGILSNKFISFWWNRQVLVNQYGLPGRSKLTFPADGPGARGQEDTIEGDLSADALSKNRHDQTEDNVVNRFRDDAYYASKEFNLEDIEVPLLSVANWGGINLHLRGNVEGYTWAGSKFKYLRFITGRHDLPFYYHNEVDIQKSFLDAFLKDEDNYGWSIPGKVPPVTITLRKGNVGFNNPAAESAFKTRTELAWPLPDTRYTKYFLTPEKELTVAGQKEIRDVKLTYNALGSIDNFQGFNFQTDPFTEETEITGHIVAHLNVSMTPEVLDDTEIEKDIDIFLTLRYIDPSGKEVLFTGTAGDGVPLTKGWLRCSMRKVNEEHPRHRGYLPHREYLSTDVDKVKPGDIYAVDVEVWPTNVVVEIGGKLILEVTSGDTQGCGVFQHNSEVDRPKGKFAGQNHIHFGRQMENYIVLPIIN</sequence>
<reference evidence="4" key="2">
    <citation type="submission" date="2015-01" db="EMBL/GenBank/DDBJ databases">
        <title>Evolutionary Origins and Diversification of the Mycorrhizal Mutualists.</title>
        <authorList>
            <consortium name="DOE Joint Genome Institute"/>
            <consortium name="Mycorrhizal Genomics Consortium"/>
            <person name="Kohler A."/>
            <person name="Kuo A."/>
            <person name="Nagy L.G."/>
            <person name="Floudas D."/>
            <person name="Copeland A."/>
            <person name="Barry K.W."/>
            <person name="Cichocki N."/>
            <person name="Veneault-Fourrey C."/>
            <person name="LaButti K."/>
            <person name="Lindquist E.A."/>
            <person name="Lipzen A."/>
            <person name="Lundell T."/>
            <person name="Morin E."/>
            <person name="Murat C."/>
            <person name="Riley R."/>
            <person name="Ohm R."/>
            <person name="Sun H."/>
            <person name="Tunlid A."/>
            <person name="Henrissat B."/>
            <person name="Grigoriev I.V."/>
            <person name="Hibbett D.S."/>
            <person name="Martin F."/>
        </authorList>
    </citation>
    <scope>NUCLEOTIDE SEQUENCE [LARGE SCALE GENOMIC DNA]</scope>
    <source>
        <strain evidence="4">Zn</strain>
    </source>
</reference>
<dbReference type="InterPro" id="IPR008979">
    <property type="entry name" value="Galactose-bd-like_sf"/>
</dbReference>
<proteinExistence type="predicted"/>
<dbReference type="SUPFAM" id="SSF53474">
    <property type="entry name" value="alpha/beta-Hydrolases"/>
    <property type="match status" value="1"/>
</dbReference>
<dbReference type="HOGENOM" id="CLU_015590_2_1_1"/>
<evidence type="ECO:0000259" key="2">
    <source>
        <dbReference type="SMART" id="SM00939"/>
    </source>
</evidence>
<dbReference type="NCBIfam" id="TIGR00976">
    <property type="entry name" value="CocE_NonD"/>
    <property type="match status" value="1"/>
</dbReference>
<keyword evidence="4" id="KW-1185">Reference proteome</keyword>
<dbReference type="PANTHER" id="PTHR43056">
    <property type="entry name" value="PEPTIDASE S9 PROLYL OLIGOPEPTIDASE"/>
    <property type="match status" value="1"/>
</dbReference>
<dbReference type="PANTHER" id="PTHR43056:SF10">
    <property type="entry name" value="COCE_NOND FAMILY, PUTATIVE (AFU_ORTHOLOGUE AFUA_7G00600)-RELATED"/>
    <property type="match status" value="1"/>
</dbReference>
<dbReference type="Gene3D" id="2.60.120.260">
    <property type="entry name" value="Galactose-binding domain-like"/>
    <property type="match status" value="1"/>
</dbReference>
<dbReference type="InterPro" id="IPR005674">
    <property type="entry name" value="CocE/Ser_esterase"/>
</dbReference>
<accession>A0A0C3GMJ2</accession>
<dbReference type="InParanoid" id="A0A0C3GMJ2"/>
<dbReference type="Pfam" id="PF08530">
    <property type="entry name" value="PepX_C"/>
    <property type="match status" value="1"/>
</dbReference>
<dbReference type="Pfam" id="PF02129">
    <property type="entry name" value="Peptidase_S15"/>
    <property type="match status" value="1"/>
</dbReference>
<protein>
    <recommendedName>
        <fullName evidence="2">Xaa-Pro dipeptidyl-peptidase C-terminal domain-containing protein</fullName>
    </recommendedName>
</protein>
<dbReference type="AlphaFoldDB" id="A0A0C3GMJ2"/>
<dbReference type="Proteomes" id="UP000054321">
    <property type="component" value="Unassembled WGS sequence"/>
</dbReference>